<sequence>MNSNKSTFYAILLWGVVIYAISLLIYCTLRSYSADTKDFISDFGSIIGGIGTFFAAFIAAYLFNDWKDQHNAQVRYNYIKDTLTLLRECIIGLGPTLSSAVVAGEKFINTSSITSIPIDQNLNDKLYEQHKLVFLVFKEYYSIFKDDDSYLEFLKLNTFLEKIFVSLSDLNTTILNIEKLEKITQNTQIVAIPSAISNGQVISHVTVQKSYLDLYRELELHYFNLTSHIATYQIND</sequence>
<protein>
    <recommendedName>
        <fullName evidence="4">Phage abortive infection protein</fullName>
    </recommendedName>
</protein>
<name>N8WAQ6_9GAMM</name>
<evidence type="ECO:0000313" key="2">
    <source>
        <dbReference type="EMBL" id="ENV08996.1"/>
    </source>
</evidence>
<dbReference type="EMBL" id="APPH01000010">
    <property type="protein sequence ID" value="ENV08996.1"/>
    <property type="molecule type" value="Genomic_DNA"/>
</dbReference>
<dbReference type="PATRIC" id="fig|1144672.3.peg.2534"/>
<accession>N8WAQ6</accession>
<evidence type="ECO:0000256" key="1">
    <source>
        <dbReference type="SAM" id="Phobius"/>
    </source>
</evidence>
<dbReference type="eggNOG" id="ENOG5031RV1">
    <property type="taxonomic scope" value="Bacteria"/>
</dbReference>
<dbReference type="Proteomes" id="UP000013209">
    <property type="component" value="Unassembled WGS sequence"/>
</dbReference>
<reference evidence="2 3" key="1">
    <citation type="submission" date="2013-02" db="EMBL/GenBank/DDBJ databases">
        <title>The Genome Sequence of Acinetobacter sp. CIP 56.2.</title>
        <authorList>
            <consortium name="The Broad Institute Genome Sequencing Platform"/>
            <consortium name="The Broad Institute Genome Sequencing Center for Infectious Disease"/>
            <person name="Cerqueira G."/>
            <person name="Feldgarden M."/>
            <person name="Courvalin P."/>
            <person name="Perichon B."/>
            <person name="Grillot-Courvalin C."/>
            <person name="Clermont D."/>
            <person name="Rocha E."/>
            <person name="Yoon E.-J."/>
            <person name="Nemec A."/>
            <person name="Walker B."/>
            <person name="Young S.K."/>
            <person name="Zeng Q."/>
            <person name="Gargeya S."/>
            <person name="Fitzgerald M."/>
            <person name="Haas B."/>
            <person name="Abouelleil A."/>
            <person name="Alvarado L."/>
            <person name="Arachchi H.M."/>
            <person name="Berlin A.M."/>
            <person name="Chapman S.B."/>
            <person name="Dewar J."/>
            <person name="Goldberg J."/>
            <person name="Griggs A."/>
            <person name="Gujja S."/>
            <person name="Hansen M."/>
            <person name="Howarth C."/>
            <person name="Imamovic A."/>
            <person name="Larimer J."/>
            <person name="McCowan C."/>
            <person name="Murphy C."/>
            <person name="Neiman D."/>
            <person name="Pearson M."/>
            <person name="Priest M."/>
            <person name="Roberts A."/>
            <person name="Saif S."/>
            <person name="Shea T."/>
            <person name="Sisk P."/>
            <person name="Sykes S."/>
            <person name="Wortman J."/>
            <person name="Nusbaum C."/>
            <person name="Birren B."/>
        </authorList>
    </citation>
    <scope>NUCLEOTIDE SEQUENCE [LARGE SCALE GENOMIC DNA]</scope>
    <source>
        <strain evidence="2 3">CIP 56.2</strain>
    </source>
</reference>
<gene>
    <name evidence="2" type="ORF">F966_02641</name>
</gene>
<dbReference type="STRING" id="1144672.F966_02641"/>
<evidence type="ECO:0008006" key="4">
    <source>
        <dbReference type="Google" id="ProtNLM"/>
    </source>
</evidence>
<feature type="transmembrane region" description="Helical" evidence="1">
    <location>
        <begin position="6"/>
        <end position="27"/>
    </location>
</feature>
<keyword evidence="1" id="KW-1133">Transmembrane helix</keyword>
<dbReference type="HOGENOM" id="CLU_1280908_0_0_6"/>
<organism evidence="2 3">
    <name type="scientific">Acinetobacter higginsii</name>
    <dbReference type="NCBI Taxonomy" id="70347"/>
    <lineage>
        <taxon>Bacteria</taxon>
        <taxon>Pseudomonadati</taxon>
        <taxon>Pseudomonadota</taxon>
        <taxon>Gammaproteobacteria</taxon>
        <taxon>Moraxellales</taxon>
        <taxon>Moraxellaceae</taxon>
        <taxon>Acinetobacter</taxon>
    </lineage>
</organism>
<dbReference type="RefSeq" id="WP_004805871.1">
    <property type="nucleotide sequence ID" value="NZ_KB849440.1"/>
</dbReference>
<evidence type="ECO:0000313" key="3">
    <source>
        <dbReference type="Proteomes" id="UP000013209"/>
    </source>
</evidence>
<comment type="caution">
    <text evidence="2">The sequence shown here is derived from an EMBL/GenBank/DDBJ whole genome shotgun (WGS) entry which is preliminary data.</text>
</comment>
<proteinExistence type="predicted"/>
<dbReference type="AlphaFoldDB" id="N8WAQ6"/>
<keyword evidence="1" id="KW-0472">Membrane</keyword>
<keyword evidence="1" id="KW-0812">Transmembrane</keyword>
<feature type="transmembrane region" description="Helical" evidence="1">
    <location>
        <begin position="39"/>
        <end position="63"/>
    </location>
</feature>